<dbReference type="SMART" id="SM00091">
    <property type="entry name" value="PAS"/>
    <property type="match status" value="1"/>
</dbReference>
<dbReference type="InterPro" id="IPR035965">
    <property type="entry name" value="PAS-like_dom_sf"/>
</dbReference>
<proteinExistence type="predicted"/>
<protein>
    <recommendedName>
        <fullName evidence="1">PAS domain-containing protein</fullName>
    </recommendedName>
</protein>
<name>A0ABN3XKN6_9ACTN</name>
<dbReference type="Gene3D" id="3.30.450.20">
    <property type="entry name" value="PAS domain"/>
    <property type="match status" value="1"/>
</dbReference>
<feature type="domain" description="PAS" evidence="1">
    <location>
        <begin position="74"/>
        <end position="144"/>
    </location>
</feature>
<comment type="caution">
    <text evidence="2">The sequence shown here is derived from an EMBL/GenBank/DDBJ whole genome shotgun (WGS) entry which is preliminary data.</text>
</comment>
<dbReference type="SUPFAM" id="SSF55781">
    <property type="entry name" value="GAF domain-like"/>
    <property type="match status" value="1"/>
</dbReference>
<gene>
    <name evidence="2" type="ORF">GCM10010446_55340</name>
</gene>
<accession>A0ABN3XKN6</accession>
<evidence type="ECO:0000313" key="2">
    <source>
        <dbReference type="EMBL" id="GAA2962767.1"/>
    </source>
</evidence>
<dbReference type="EMBL" id="BAAAUD010000053">
    <property type="protein sequence ID" value="GAA2962767.1"/>
    <property type="molecule type" value="Genomic_DNA"/>
</dbReference>
<dbReference type="InterPro" id="IPR000014">
    <property type="entry name" value="PAS"/>
</dbReference>
<sequence>MTQTDDFGAELADFVRRVGELRTGRALPPDEHLALLDAALFELRHVADTLWPRYEQLKAAAPNTPSPDRQERQERQLLRTLFQRLPLPVALVDRDTVVRRMNSAATGLTGVRAGYATGRPLAALLSPGDRAAFRSQAAAVARGEGDRSLTVHLRQRPHERVLATLSALRPPDEPHPAVLAVLQPGLSLGAYPAPGVVAAGRRPALPDLSETTRHAELLDLVDAMTTELLSVAPGDREAVLAGAARILHGRFADWVVADVVAGKPLERALVLGPGGPGAEALTRAVAGQDPASCPLVTEAARGGCASLQVRPQDTDGFGRDAAGDPVLVRADVTSLLCVPLTAPAGGGAAGPVQGVLTLFRTGARRAFSMAEGQVMDLMSRHAALAMRRPAGPRRADGCSSG</sequence>
<dbReference type="InterPro" id="IPR029016">
    <property type="entry name" value="GAF-like_dom_sf"/>
</dbReference>
<evidence type="ECO:0000313" key="3">
    <source>
        <dbReference type="Proteomes" id="UP001500403"/>
    </source>
</evidence>
<dbReference type="Gene3D" id="3.30.450.40">
    <property type="match status" value="1"/>
</dbReference>
<keyword evidence="3" id="KW-1185">Reference proteome</keyword>
<dbReference type="PROSITE" id="PS50112">
    <property type="entry name" value="PAS"/>
    <property type="match status" value="1"/>
</dbReference>
<dbReference type="SUPFAM" id="SSF55785">
    <property type="entry name" value="PYP-like sensor domain (PAS domain)"/>
    <property type="match status" value="1"/>
</dbReference>
<dbReference type="RefSeq" id="WP_344498547.1">
    <property type="nucleotide sequence ID" value="NZ_BAAAUD010000053.1"/>
</dbReference>
<dbReference type="InterPro" id="IPR013656">
    <property type="entry name" value="PAS_4"/>
</dbReference>
<organism evidence="2 3">
    <name type="scientific">Streptomyces enissocaesilis</name>
    <dbReference type="NCBI Taxonomy" id="332589"/>
    <lineage>
        <taxon>Bacteria</taxon>
        <taxon>Bacillati</taxon>
        <taxon>Actinomycetota</taxon>
        <taxon>Actinomycetes</taxon>
        <taxon>Kitasatosporales</taxon>
        <taxon>Streptomycetaceae</taxon>
        <taxon>Streptomyces</taxon>
        <taxon>Streptomyces rochei group</taxon>
    </lineage>
</organism>
<evidence type="ECO:0000259" key="1">
    <source>
        <dbReference type="PROSITE" id="PS50112"/>
    </source>
</evidence>
<dbReference type="CDD" id="cd00130">
    <property type="entry name" value="PAS"/>
    <property type="match status" value="1"/>
</dbReference>
<dbReference type="Pfam" id="PF08448">
    <property type="entry name" value="PAS_4"/>
    <property type="match status" value="1"/>
</dbReference>
<reference evidence="2 3" key="1">
    <citation type="journal article" date="2019" name="Int. J. Syst. Evol. Microbiol.">
        <title>The Global Catalogue of Microorganisms (GCM) 10K type strain sequencing project: providing services to taxonomists for standard genome sequencing and annotation.</title>
        <authorList>
            <consortium name="The Broad Institute Genomics Platform"/>
            <consortium name="The Broad Institute Genome Sequencing Center for Infectious Disease"/>
            <person name="Wu L."/>
            <person name="Ma J."/>
        </authorList>
    </citation>
    <scope>NUCLEOTIDE SEQUENCE [LARGE SCALE GENOMIC DNA]</scope>
    <source>
        <strain evidence="2 3">JCM 9088</strain>
    </source>
</reference>
<dbReference type="Proteomes" id="UP001500403">
    <property type="component" value="Unassembled WGS sequence"/>
</dbReference>